<dbReference type="CDD" id="cd12159">
    <property type="entry name" value="2-Hacid_dh_2"/>
    <property type="match status" value="1"/>
</dbReference>
<gene>
    <name evidence="4" type="ORF">CTB96_12435</name>
</gene>
<dbReference type="SUPFAM" id="SSF51735">
    <property type="entry name" value="NAD(P)-binding Rossmann-fold domains"/>
    <property type="match status" value="1"/>
</dbReference>
<dbReference type="GO" id="GO:0005829">
    <property type="term" value="C:cytosol"/>
    <property type="evidence" value="ECO:0007669"/>
    <property type="project" value="TreeGrafter"/>
</dbReference>
<proteinExistence type="predicted"/>
<evidence type="ECO:0000313" key="5">
    <source>
        <dbReference type="Proteomes" id="UP000246722"/>
    </source>
</evidence>
<evidence type="ECO:0000313" key="4">
    <source>
        <dbReference type="EMBL" id="PXA68824.1"/>
    </source>
</evidence>
<name>A0A317ZW41_9MICO</name>
<keyword evidence="1" id="KW-0560">Oxidoreductase</keyword>
<dbReference type="GO" id="GO:0051287">
    <property type="term" value="F:NAD binding"/>
    <property type="evidence" value="ECO:0007669"/>
    <property type="project" value="InterPro"/>
</dbReference>
<protein>
    <submittedName>
        <fullName evidence="4">Hydroxyacid dehydrogenase</fullName>
    </submittedName>
</protein>
<keyword evidence="5" id="KW-1185">Reference proteome</keyword>
<dbReference type="PANTHER" id="PTHR10996">
    <property type="entry name" value="2-HYDROXYACID DEHYDROGENASE-RELATED"/>
    <property type="match status" value="1"/>
</dbReference>
<dbReference type="InterPro" id="IPR036291">
    <property type="entry name" value="NAD(P)-bd_dom_sf"/>
</dbReference>
<dbReference type="OrthoDB" id="4324715at2"/>
<sequence length="335" mass="35244">MNQHQPQGQHRAVLSDDAQLGISATHPTPGPIAILPEPLPQFAAAVEQAGGTVDVLSAGTRGLIWLSYARAAELGEVLAQNPQIGWVQLPWAGVDAFSAVLARHQRDDLLVTSAKGAYAQPVAEHALALILASLRLLPQRARARSWNAEPAGTSLYGRTVLIVGAGGIARELIRLLEPFGTRIVIVRRSSTAVPGAERTVSIDVLMSELPQADVVVLAAALTSDSHHLVGARELDAMKPDAHLINIARGPLIDTDALVATLASGGIAGAALDVTEPEPLPDGHPLWSEPRCLITPHMADTPEMTAPLLAERIRLNVAAFLGNGRFVGVVDPAVGY</sequence>
<organism evidence="4 5">
    <name type="scientific">Cryobacterium arcticum</name>
    <dbReference type="NCBI Taxonomy" id="670052"/>
    <lineage>
        <taxon>Bacteria</taxon>
        <taxon>Bacillati</taxon>
        <taxon>Actinomycetota</taxon>
        <taxon>Actinomycetes</taxon>
        <taxon>Micrococcales</taxon>
        <taxon>Microbacteriaceae</taxon>
        <taxon>Cryobacterium</taxon>
    </lineage>
</organism>
<evidence type="ECO:0000259" key="3">
    <source>
        <dbReference type="Pfam" id="PF02826"/>
    </source>
</evidence>
<reference evidence="4 5" key="1">
    <citation type="submission" date="2018-05" db="EMBL/GenBank/DDBJ databases">
        <title>Genetic diversity of glacier-inhabiting Cryobacterium bacteria in China and description of Cryobacterium mengkeensis sp. nov. and Arthrobacter glacialis sp. nov.</title>
        <authorList>
            <person name="Liu Q."/>
            <person name="Xin Y.-H."/>
        </authorList>
    </citation>
    <scope>NUCLEOTIDE SEQUENCE [LARGE SCALE GENOMIC DNA]</scope>
    <source>
        <strain evidence="4 5">SK-1</strain>
    </source>
</reference>
<dbReference type="Pfam" id="PF02826">
    <property type="entry name" value="2-Hacid_dh_C"/>
    <property type="match status" value="1"/>
</dbReference>
<dbReference type="PANTHER" id="PTHR10996:SF178">
    <property type="entry name" value="2-HYDROXYACID DEHYDROGENASE YGL185C-RELATED"/>
    <property type="match status" value="1"/>
</dbReference>
<dbReference type="GO" id="GO:0030267">
    <property type="term" value="F:glyoxylate reductase (NADPH) activity"/>
    <property type="evidence" value="ECO:0007669"/>
    <property type="project" value="TreeGrafter"/>
</dbReference>
<dbReference type="Gene3D" id="3.40.50.720">
    <property type="entry name" value="NAD(P)-binding Rossmann-like Domain"/>
    <property type="match status" value="2"/>
</dbReference>
<dbReference type="RefSeq" id="WP_110128471.1">
    <property type="nucleotide sequence ID" value="NZ_QHLY01000012.1"/>
</dbReference>
<dbReference type="InterPro" id="IPR050223">
    <property type="entry name" value="D-isomer_2-hydroxyacid_DH"/>
</dbReference>
<comment type="caution">
    <text evidence="4">The sequence shown here is derived from an EMBL/GenBank/DDBJ whole genome shotgun (WGS) entry which is preliminary data.</text>
</comment>
<dbReference type="GO" id="GO:0016618">
    <property type="term" value="F:hydroxypyruvate reductase [NAD(P)H] activity"/>
    <property type="evidence" value="ECO:0007669"/>
    <property type="project" value="TreeGrafter"/>
</dbReference>
<accession>A0A317ZW41</accession>
<feature type="domain" description="D-isomer specific 2-hydroxyacid dehydrogenase NAD-binding" evidence="3">
    <location>
        <begin position="131"/>
        <end position="298"/>
    </location>
</feature>
<dbReference type="InterPro" id="IPR006140">
    <property type="entry name" value="D-isomer_DH_NAD-bd"/>
</dbReference>
<dbReference type="Proteomes" id="UP000246722">
    <property type="component" value="Unassembled WGS sequence"/>
</dbReference>
<keyword evidence="2" id="KW-0520">NAD</keyword>
<dbReference type="EMBL" id="QHLY01000012">
    <property type="protein sequence ID" value="PXA68824.1"/>
    <property type="molecule type" value="Genomic_DNA"/>
</dbReference>
<evidence type="ECO:0000256" key="1">
    <source>
        <dbReference type="ARBA" id="ARBA00023002"/>
    </source>
</evidence>
<dbReference type="AlphaFoldDB" id="A0A317ZW41"/>
<evidence type="ECO:0000256" key="2">
    <source>
        <dbReference type="ARBA" id="ARBA00023027"/>
    </source>
</evidence>